<keyword evidence="2" id="KW-1185">Reference proteome</keyword>
<comment type="caution">
    <text evidence="1">The sequence shown here is derived from an EMBL/GenBank/DDBJ whole genome shotgun (WGS) entry which is preliminary data.</text>
</comment>
<name>A0A815UZF4_ADIRI</name>
<evidence type="ECO:0000313" key="1">
    <source>
        <dbReference type="EMBL" id="CAF1522682.1"/>
    </source>
</evidence>
<dbReference type="EMBL" id="CAJNOR010004712">
    <property type="protein sequence ID" value="CAF1522682.1"/>
    <property type="molecule type" value="Genomic_DNA"/>
</dbReference>
<dbReference type="Proteomes" id="UP000663828">
    <property type="component" value="Unassembled WGS sequence"/>
</dbReference>
<reference evidence="1" key="1">
    <citation type="submission" date="2021-02" db="EMBL/GenBank/DDBJ databases">
        <authorList>
            <person name="Nowell W R."/>
        </authorList>
    </citation>
    <scope>NUCLEOTIDE SEQUENCE</scope>
</reference>
<protein>
    <submittedName>
        <fullName evidence="1">Uncharacterized protein</fullName>
    </submittedName>
</protein>
<proteinExistence type="predicted"/>
<gene>
    <name evidence="1" type="ORF">XAT740_LOCUS40902</name>
</gene>
<dbReference type="AlphaFoldDB" id="A0A815UZF4"/>
<organism evidence="1 2">
    <name type="scientific">Adineta ricciae</name>
    <name type="common">Rotifer</name>
    <dbReference type="NCBI Taxonomy" id="249248"/>
    <lineage>
        <taxon>Eukaryota</taxon>
        <taxon>Metazoa</taxon>
        <taxon>Spiralia</taxon>
        <taxon>Gnathifera</taxon>
        <taxon>Rotifera</taxon>
        <taxon>Eurotatoria</taxon>
        <taxon>Bdelloidea</taxon>
        <taxon>Adinetida</taxon>
        <taxon>Adinetidae</taxon>
        <taxon>Adineta</taxon>
    </lineage>
</organism>
<evidence type="ECO:0000313" key="2">
    <source>
        <dbReference type="Proteomes" id="UP000663828"/>
    </source>
</evidence>
<accession>A0A815UZF4</accession>
<sequence>MPILTHQLPNRVVYIPLGVPRIATYLTIDVPYDPQIESYEVLSNVFPLILSLCERLVYLNIGQVYSDRNAFISTDNLSPLNCVPTTLTTVNINVATFDDCLYLVEYLKSLSTLIVNVKKIALKLSNIRNTGEIRNLKCFSLISIDYTIHYDDQVVPLLRRMIDLNELMLFLTVLESFSTYVDGVRLYNEILVYL</sequence>